<dbReference type="EMBL" id="JBDPZD010000001">
    <property type="protein sequence ID" value="MEO3690901.1"/>
    <property type="molecule type" value="Genomic_DNA"/>
</dbReference>
<protein>
    <submittedName>
        <fullName evidence="1">DUF3348 family protein</fullName>
    </submittedName>
</protein>
<comment type="caution">
    <text evidence="1">The sequence shown here is derived from an EMBL/GenBank/DDBJ whole genome shotgun (WGS) entry which is preliminary data.</text>
</comment>
<keyword evidence="2" id="KW-1185">Reference proteome</keyword>
<name>A0ABV0FZL6_9BURK</name>
<dbReference type="Pfam" id="PF11828">
    <property type="entry name" value="DUF3348"/>
    <property type="match status" value="1"/>
</dbReference>
<evidence type="ECO:0000313" key="2">
    <source>
        <dbReference type="Proteomes" id="UP001495147"/>
    </source>
</evidence>
<accession>A0ABV0FZL6</accession>
<gene>
    <name evidence="1" type="ORF">ABDJ85_05420</name>
</gene>
<dbReference type="InterPro" id="IPR021783">
    <property type="entry name" value="DUF3348"/>
</dbReference>
<dbReference type="RefSeq" id="WP_347703717.1">
    <property type="nucleotide sequence ID" value="NZ_JBDPZD010000001.1"/>
</dbReference>
<evidence type="ECO:0000313" key="1">
    <source>
        <dbReference type="EMBL" id="MEO3690901.1"/>
    </source>
</evidence>
<sequence>MIPTASRVAGAPAPAQPPLSVSALLATWQLRPAPAHPPITQTLAQALGWADALALSQVLDQTWPPAALLTPPAPACQAVLQEAQAALVRLQQELADAMRDPLLAADAAATAVIRPALAPYRLHLSQQQRHLAARVASLRERLQQRLVSLGGPLAPLAQLDALLARALAEPERQAFAALAAQLWQRAERHLDADPRHGLRRVWQDLQRLLEAELAQRLQPVCGLIEALEAHAADPQPPA</sequence>
<dbReference type="Proteomes" id="UP001495147">
    <property type="component" value="Unassembled WGS sequence"/>
</dbReference>
<organism evidence="1 2">
    <name type="scientific">Roseateles paludis</name>
    <dbReference type="NCBI Taxonomy" id="3145238"/>
    <lineage>
        <taxon>Bacteria</taxon>
        <taxon>Pseudomonadati</taxon>
        <taxon>Pseudomonadota</taxon>
        <taxon>Betaproteobacteria</taxon>
        <taxon>Burkholderiales</taxon>
        <taxon>Sphaerotilaceae</taxon>
        <taxon>Roseateles</taxon>
    </lineage>
</organism>
<proteinExistence type="predicted"/>
<reference evidence="1 2" key="1">
    <citation type="submission" date="2024-05" db="EMBL/GenBank/DDBJ databases">
        <title>Roseateles sp. DJS-2-20 16S ribosomal RNA gene Genome sequencing and assembly.</title>
        <authorList>
            <person name="Woo H."/>
        </authorList>
    </citation>
    <scope>NUCLEOTIDE SEQUENCE [LARGE SCALE GENOMIC DNA]</scope>
    <source>
        <strain evidence="1 2">DJS-2-20</strain>
    </source>
</reference>